<dbReference type="InterPro" id="IPR002687">
    <property type="entry name" value="Nop_dom"/>
</dbReference>
<name>A0A075H4Y3_9EURY</name>
<dbReference type="InterPro" id="IPR042239">
    <property type="entry name" value="Nop_C"/>
</dbReference>
<dbReference type="GO" id="GO:0000398">
    <property type="term" value="P:mRNA splicing, via spliceosome"/>
    <property type="evidence" value="ECO:0007669"/>
    <property type="project" value="InterPro"/>
</dbReference>
<proteinExistence type="predicted"/>
<dbReference type="AlphaFoldDB" id="A0A075H4Y3"/>
<dbReference type="PANTHER" id="PTHR13904">
    <property type="entry name" value="PRE-MRNA SPLICING FACTOR PRP31"/>
    <property type="match status" value="1"/>
</dbReference>
<gene>
    <name evidence="2" type="primary">NOP56</name>
</gene>
<organism evidence="2">
    <name type="scientific">uncultured marine group II/III euryarchaeote KM3_33_H04</name>
    <dbReference type="NCBI Taxonomy" id="1456436"/>
    <lineage>
        <taxon>Archaea</taxon>
        <taxon>Methanobacteriati</taxon>
        <taxon>Methanobacteriota</taxon>
        <taxon>environmental samples</taxon>
    </lineage>
</organism>
<evidence type="ECO:0000313" key="2">
    <source>
        <dbReference type="EMBL" id="AIF08958.1"/>
    </source>
</evidence>
<dbReference type="PANTHER" id="PTHR13904:SF0">
    <property type="entry name" value="U4_U6 SMALL NUCLEAR RIBONUCLEOPROTEIN PRP31"/>
    <property type="match status" value="1"/>
</dbReference>
<feature type="domain" description="Nop" evidence="1">
    <location>
        <begin position="53"/>
        <end position="168"/>
    </location>
</feature>
<dbReference type="Gene3D" id="1.10.246.90">
    <property type="entry name" value="Nop domain"/>
    <property type="match status" value="1"/>
</dbReference>
<dbReference type="InterPro" id="IPR027105">
    <property type="entry name" value="Prp31"/>
</dbReference>
<evidence type="ECO:0000259" key="1">
    <source>
        <dbReference type="PROSITE" id="PS51358"/>
    </source>
</evidence>
<dbReference type="EMBL" id="KF900848">
    <property type="protein sequence ID" value="AIF08958.1"/>
    <property type="molecule type" value="Genomic_DNA"/>
</dbReference>
<reference evidence="2" key="1">
    <citation type="journal article" date="2014" name="Genome Biol. Evol.">
        <title>Pangenome evidence for extensive interdomain horizontal transfer affecting lineage core and shell genes in uncultured planktonic thaumarchaeota and euryarchaeota.</title>
        <authorList>
            <person name="Deschamps P."/>
            <person name="Zivanovic Y."/>
            <person name="Moreira D."/>
            <person name="Rodriguez-Valera F."/>
            <person name="Lopez-Garcia P."/>
        </authorList>
    </citation>
    <scope>NUCLEOTIDE SEQUENCE</scope>
</reference>
<dbReference type="Pfam" id="PF01798">
    <property type="entry name" value="Nop"/>
    <property type="match status" value="1"/>
</dbReference>
<dbReference type="InterPro" id="IPR036070">
    <property type="entry name" value="Nop_dom_sf"/>
</dbReference>
<accession>A0A075H4Y3</accession>
<dbReference type="PROSITE" id="PS51358">
    <property type="entry name" value="NOP"/>
    <property type="match status" value="1"/>
</dbReference>
<sequence>MDSAATALGVAAPKHQPGETEWIALNAHASGVVALGARLRYAEEATRELARQYVPTLSLLLGPLGAARLVVLAGGRERLARMPSGSLQVLGASGAMAAHRRGAPPPKHSPVLFSLPQVSRSPRWVRGKIARFLAGKASIAVRMDHFDGEPWDEERIAEINQECENIRARFPKPPKRR</sequence>
<protein>
    <submittedName>
        <fullName evidence="2">Pre mRNA splicing protein (NOP56)</fullName>
    </submittedName>
</protein>
<dbReference type="SUPFAM" id="SSF89124">
    <property type="entry name" value="Nop domain"/>
    <property type="match status" value="1"/>
</dbReference>